<feature type="domain" description="Copper-binding protein MbnP-like" evidence="2">
    <location>
        <begin position="35"/>
        <end position="239"/>
    </location>
</feature>
<evidence type="ECO:0000259" key="2">
    <source>
        <dbReference type="Pfam" id="PF20243"/>
    </source>
</evidence>
<feature type="signal peptide" evidence="1">
    <location>
        <begin position="1"/>
        <end position="22"/>
    </location>
</feature>
<dbReference type="PROSITE" id="PS51257">
    <property type="entry name" value="PROKAR_LIPOPROTEIN"/>
    <property type="match status" value="1"/>
</dbReference>
<evidence type="ECO:0000313" key="4">
    <source>
        <dbReference type="Proteomes" id="UP001597051"/>
    </source>
</evidence>
<accession>A0ABW3J1Q8</accession>
<dbReference type="RefSeq" id="WP_379753158.1">
    <property type="nucleotide sequence ID" value="NZ_JBHSYB010000006.1"/>
</dbReference>
<evidence type="ECO:0000256" key="1">
    <source>
        <dbReference type="SAM" id="SignalP"/>
    </source>
</evidence>
<keyword evidence="4" id="KW-1185">Reference proteome</keyword>
<organism evidence="3 4">
    <name type="scientific">Flavobacterium myungsuense</name>
    <dbReference type="NCBI Taxonomy" id="651823"/>
    <lineage>
        <taxon>Bacteria</taxon>
        <taxon>Pseudomonadati</taxon>
        <taxon>Bacteroidota</taxon>
        <taxon>Flavobacteriia</taxon>
        <taxon>Flavobacteriales</taxon>
        <taxon>Flavobacteriaceae</taxon>
        <taxon>Flavobacterium</taxon>
    </lineage>
</organism>
<comment type="caution">
    <text evidence="3">The sequence shown here is derived from an EMBL/GenBank/DDBJ whole genome shotgun (WGS) entry which is preliminary data.</text>
</comment>
<gene>
    <name evidence="3" type="ORF">ACFQ0S_07765</name>
</gene>
<protein>
    <submittedName>
        <fullName evidence="3">MbnP family protein</fullName>
    </submittedName>
</protein>
<keyword evidence="1" id="KW-0732">Signal</keyword>
<reference evidence="4" key="1">
    <citation type="journal article" date="2019" name="Int. J. Syst. Evol. Microbiol.">
        <title>The Global Catalogue of Microorganisms (GCM) 10K type strain sequencing project: providing services to taxonomists for standard genome sequencing and annotation.</title>
        <authorList>
            <consortium name="The Broad Institute Genomics Platform"/>
            <consortium name="The Broad Institute Genome Sequencing Center for Infectious Disease"/>
            <person name="Wu L."/>
            <person name="Ma J."/>
        </authorList>
    </citation>
    <scope>NUCLEOTIDE SEQUENCE [LARGE SCALE GENOMIC DNA]</scope>
    <source>
        <strain evidence="4">CECT 7649</strain>
    </source>
</reference>
<dbReference type="InterPro" id="IPR046863">
    <property type="entry name" value="MbnP-like_dom"/>
</dbReference>
<dbReference type="Proteomes" id="UP001597051">
    <property type="component" value="Unassembled WGS sequence"/>
</dbReference>
<name>A0ABW3J1Q8_9FLAO</name>
<proteinExistence type="predicted"/>
<dbReference type="EMBL" id="JBHTIZ010000021">
    <property type="protein sequence ID" value="MFD0984372.1"/>
    <property type="molecule type" value="Genomic_DNA"/>
</dbReference>
<sequence>MKFQLKHTIAILAIAFLFTSCSNDDNNEETISGNGAITLEFDNVFKTANFAFNTNYTNSNGEVLNVTKLKYIVSNIVLTKEDGSTFIVPKSESYFIVDESIEESQDITLLNIPAGNYKSVQFGIGVDRAQWELGADGQGDFLAKAQTAGMMWAWTGGYKFVNFEGTFTTPTNTTPTNFKVHTGKTMVSGVENYNYATVTLNFPENEKALVRTSITPEVHLFVDVSKILDGNTVINLADAIGGNIMGGAKLATITENLNAMISVNHIHND</sequence>
<feature type="chain" id="PRO_5047501803" evidence="1">
    <location>
        <begin position="23"/>
        <end position="269"/>
    </location>
</feature>
<evidence type="ECO:0000313" key="3">
    <source>
        <dbReference type="EMBL" id="MFD0984372.1"/>
    </source>
</evidence>
<dbReference type="Pfam" id="PF20243">
    <property type="entry name" value="MbnP"/>
    <property type="match status" value="1"/>
</dbReference>